<accession>A0A6D2IEM7</accession>
<evidence type="ECO:0000313" key="2">
    <source>
        <dbReference type="Proteomes" id="UP000467841"/>
    </source>
</evidence>
<dbReference type="EMBL" id="CACVBM020000888">
    <property type="protein sequence ID" value="CAA7024481.1"/>
    <property type="molecule type" value="Genomic_DNA"/>
</dbReference>
<protein>
    <submittedName>
        <fullName evidence="1">Uncharacterized protein</fullName>
    </submittedName>
</protein>
<dbReference type="PANTHER" id="PTHR35995:SF2">
    <property type="entry name" value="(RAPE) HYPOTHETICAL PROTEIN"/>
    <property type="match status" value="1"/>
</dbReference>
<dbReference type="Proteomes" id="UP000467841">
    <property type="component" value="Unassembled WGS sequence"/>
</dbReference>
<evidence type="ECO:0000313" key="1">
    <source>
        <dbReference type="EMBL" id="CAA7024481.1"/>
    </source>
</evidence>
<name>A0A6D2IEM7_9BRAS</name>
<reference evidence="1" key="1">
    <citation type="submission" date="2020-01" db="EMBL/GenBank/DDBJ databases">
        <authorList>
            <person name="Mishra B."/>
        </authorList>
    </citation>
    <scope>NUCLEOTIDE SEQUENCE [LARGE SCALE GENOMIC DNA]</scope>
</reference>
<sequence>MKEQNQSVTSSCGIHPIEFIEGVCPLCLNERLLVLASIQKLQHSSPPPSYHTIRKPKFSFQKSSKKKNSSLFSFLGSFDLRHHKFDQQTNSTSSPEDSFISIEFEDNDGAKESSQLENCKASRDHQYHQHMTKKKESVPQPSPSPRLTWRKRIGRLLRVTSFRRRSSAKVKGDDSLMNRNWLRPSFSTNRKTQN</sequence>
<keyword evidence="2" id="KW-1185">Reference proteome</keyword>
<proteinExistence type="predicted"/>
<dbReference type="InterPro" id="IPR008004">
    <property type="entry name" value="OCTOPUS-like"/>
</dbReference>
<organism evidence="1 2">
    <name type="scientific">Microthlaspi erraticum</name>
    <dbReference type="NCBI Taxonomy" id="1685480"/>
    <lineage>
        <taxon>Eukaryota</taxon>
        <taxon>Viridiplantae</taxon>
        <taxon>Streptophyta</taxon>
        <taxon>Embryophyta</taxon>
        <taxon>Tracheophyta</taxon>
        <taxon>Spermatophyta</taxon>
        <taxon>Magnoliopsida</taxon>
        <taxon>eudicotyledons</taxon>
        <taxon>Gunneridae</taxon>
        <taxon>Pentapetalae</taxon>
        <taxon>rosids</taxon>
        <taxon>malvids</taxon>
        <taxon>Brassicales</taxon>
        <taxon>Brassicaceae</taxon>
        <taxon>Coluteocarpeae</taxon>
        <taxon>Microthlaspi</taxon>
    </lineage>
</organism>
<gene>
    <name evidence="1" type="ORF">MERR_LOCUS11716</name>
</gene>
<comment type="caution">
    <text evidence="1">The sequence shown here is derived from an EMBL/GenBank/DDBJ whole genome shotgun (WGS) entry which is preliminary data.</text>
</comment>
<dbReference type="PANTHER" id="PTHR35995">
    <property type="entry name" value="OS04G0690500 PROTEIN"/>
    <property type="match status" value="1"/>
</dbReference>
<dbReference type="AlphaFoldDB" id="A0A6D2IEM7"/>
<dbReference type="OrthoDB" id="1924480at2759"/>
<dbReference type="Pfam" id="PF05340">
    <property type="entry name" value="DUF740"/>
    <property type="match status" value="1"/>
</dbReference>